<feature type="chain" id="PRO_5047051682" evidence="6">
    <location>
        <begin position="20"/>
        <end position="551"/>
    </location>
</feature>
<evidence type="ECO:0000259" key="7">
    <source>
        <dbReference type="Pfam" id="PF07980"/>
    </source>
</evidence>
<dbReference type="InterPro" id="IPR011990">
    <property type="entry name" value="TPR-like_helical_dom_sf"/>
</dbReference>
<dbReference type="RefSeq" id="WP_019943714.1">
    <property type="nucleotide sequence ID" value="NZ_BMLI01000001.1"/>
</dbReference>
<sequence length="551" mass="62362">MMMKKHFLSLLVAALAVLSGCDDKFLNVAPDVALDEAKVFADPVMAAQYADNAYSFLPDDYLRFNEGNGVAQASDEAVGIDVTNPMLYSLSKGLYHDHTAFTSLAINDIGGQYDRLYAGIRIVNKMLSKIDEVKWTADQNPQRIKGEMYYLRAFMYFELIKRFGGVVLIDKAYAATEDIDLPRNSYDECVKFIQADIAQAVSLLPTEHDEANYGRPTIGAARALKSRLLLYAASPLHNASGDPAKWQAAADAAKEVMDMNKYKLHPRYEELLSPAGNGTTDEYILIKIKRPRTWDWAILSVVSPGSGGRIGTYNPTQNHVDLYEMKNGLPITDPTSGYDPKNPYANRDPRFYANILYNDAPWQERKMQMWDGGADYSSSSSSYTATRYYSRKLWPEVYKTPGTQTAFVNFIFFRYGEILLNYAEAKNEASGPDASVYGAINQLRKRAGMPDLPTGLTKDQMRARIYNERAVELAFEDNRWYDIMRWKKGKELVAQKMYGMNVVKNADGTFTYSKVELAASFQRVYEDHMHLYPIPRSEVQKSKKLEQNPGW</sequence>
<dbReference type="InterPro" id="IPR033985">
    <property type="entry name" value="SusD-like_N"/>
</dbReference>
<accession>A0ABQ2HTS2</accession>
<dbReference type="Proteomes" id="UP000632339">
    <property type="component" value="Unassembled WGS sequence"/>
</dbReference>
<evidence type="ECO:0000256" key="3">
    <source>
        <dbReference type="ARBA" id="ARBA00022729"/>
    </source>
</evidence>
<comment type="similarity">
    <text evidence="2">Belongs to the SusD family.</text>
</comment>
<feature type="signal peptide" evidence="6">
    <location>
        <begin position="1"/>
        <end position="19"/>
    </location>
</feature>
<evidence type="ECO:0000313" key="9">
    <source>
        <dbReference type="EMBL" id="GGM89809.1"/>
    </source>
</evidence>
<dbReference type="SUPFAM" id="SSF48452">
    <property type="entry name" value="TPR-like"/>
    <property type="match status" value="1"/>
</dbReference>
<dbReference type="Pfam" id="PF14322">
    <property type="entry name" value="SusD-like_3"/>
    <property type="match status" value="1"/>
</dbReference>
<evidence type="ECO:0000256" key="5">
    <source>
        <dbReference type="ARBA" id="ARBA00023237"/>
    </source>
</evidence>
<evidence type="ECO:0000313" key="10">
    <source>
        <dbReference type="Proteomes" id="UP000632339"/>
    </source>
</evidence>
<dbReference type="Pfam" id="PF07980">
    <property type="entry name" value="SusD_RagB"/>
    <property type="match status" value="1"/>
</dbReference>
<keyword evidence="5" id="KW-0998">Cell outer membrane</keyword>
<keyword evidence="3 6" id="KW-0732">Signal</keyword>
<protein>
    <submittedName>
        <fullName evidence="9">Carbohydrate-binding protein</fullName>
    </submittedName>
</protein>
<dbReference type="Gene3D" id="1.25.40.390">
    <property type="match status" value="1"/>
</dbReference>
<dbReference type="PROSITE" id="PS51257">
    <property type="entry name" value="PROKAR_LIPOPROTEIN"/>
    <property type="match status" value="1"/>
</dbReference>
<evidence type="ECO:0000256" key="6">
    <source>
        <dbReference type="SAM" id="SignalP"/>
    </source>
</evidence>
<dbReference type="EMBL" id="BMLI01000001">
    <property type="protein sequence ID" value="GGM89809.1"/>
    <property type="molecule type" value="Genomic_DNA"/>
</dbReference>
<name>A0ABQ2HTS2_9BACT</name>
<gene>
    <name evidence="9" type="ORF">GCM10010967_23350</name>
</gene>
<evidence type="ECO:0000259" key="8">
    <source>
        <dbReference type="Pfam" id="PF14322"/>
    </source>
</evidence>
<evidence type="ECO:0000256" key="2">
    <source>
        <dbReference type="ARBA" id="ARBA00006275"/>
    </source>
</evidence>
<comment type="subcellular location">
    <subcellularLocation>
        <location evidence="1">Cell outer membrane</location>
    </subcellularLocation>
</comment>
<feature type="domain" description="RagB/SusD" evidence="7">
    <location>
        <begin position="303"/>
        <end position="551"/>
    </location>
</feature>
<keyword evidence="10" id="KW-1185">Reference proteome</keyword>
<dbReference type="CDD" id="cd08977">
    <property type="entry name" value="SusD"/>
    <property type="match status" value="1"/>
</dbReference>
<reference evidence="10" key="1">
    <citation type="journal article" date="2019" name="Int. J. Syst. Evol. Microbiol.">
        <title>The Global Catalogue of Microorganisms (GCM) 10K type strain sequencing project: providing services to taxonomists for standard genome sequencing and annotation.</title>
        <authorList>
            <consortium name="The Broad Institute Genomics Platform"/>
            <consortium name="The Broad Institute Genome Sequencing Center for Infectious Disease"/>
            <person name="Wu L."/>
            <person name="Ma J."/>
        </authorList>
    </citation>
    <scope>NUCLEOTIDE SEQUENCE [LARGE SCALE GENOMIC DNA]</scope>
    <source>
        <strain evidence="10">CGMCC 1.6375</strain>
    </source>
</reference>
<evidence type="ECO:0000256" key="1">
    <source>
        <dbReference type="ARBA" id="ARBA00004442"/>
    </source>
</evidence>
<dbReference type="InterPro" id="IPR012944">
    <property type="entry name" value="SusD_RagB_dom"/>
</dbReference>
<feature type="domain" description="SusD-like N-terminal" evidence="8">
    <location>
        <begin position="97"/>
        <end position="230"/>
    </location>
</feature>
<evidence type="ECO:0000256" key="4">
    <source>
        <dbReference type="ARBA" id="ARBA00023136"/>
    </source>
</evidence>
<organism evidence="9 10">
    <name type="scientific">Dyadobacter beijingensis</name>
    <dbReference type="NCBI Taxonomy" id="365489"/>
    <lineage>
        <taxon>Bacteria</taxon>
        <taxon>Pseudomonadati</taxon>
        <taxon>Bacteroidota</taxon>
        <taxon>Cytophagia</taxon>
        <taxon>Cytophagales</taxon>
        <taxon>Spirosomataceae</taxon>
        <taxon>Dyadobacter</taxon>
    </lineage>
</organism>
<comment type="caution">
    <text evidence="9">The sequence shown here is derived from an EMBL/GenBank/DDBJ whole genome shotgun (WGS) entry which is preliminary data.</text>
</comment>
<keyword evidence="4" id="KW-0472">Membrane</keyword>
<proteinExistence type="inferred from homology"/>